<protein>
    <submittedName>
        <fullName evidence="4">Putative epoxidase LasC</fullName>
        <ecNumber evidence="4">1.14.13.-</ecNumber>
    </submittedName>
</protein>
<dbReference type="PANTHER" id="PTHR43422:SF3">
    <property type="entry name" value="THIAMINE THIAZOLE SYNTHASE"/>
    <property type="match status" value="1"/>
</dbReference>
<proteinExistence type="predicted"/>
<keyword evidence="5" id="KW-1185">Reference proteome</keyword>
<dbReference type="EC" id="1.14.13.-" evidence="4"/>
<keyword evidence="2 4" id="KW-0560">Oxidoreductase</keyword>
<dbReference type="RefSeq" id="WP_198927863.1">
    <property type="nucleotide sequence ID" value="NZ_MPSB01000010.1"/>
</dbReference>
<reference evidence="4 5" key="1">
    <citation type="submission" date="2016-11" db="EMBL/GenBank/DDBJ databases">
        <title>Genome sequence of Sphingomonas jeddahensis G39.</title>
        <authorList>
            <person name="Poehlein A."/>
            <person name="Wuebbeler J.H."/>
            <person name="Steinbuechel A."/>
            <person name="Daniel R."/>
        </authorList>
    </citation>
    <scope>NUCLEOTIDE SEQUENCE [LARGE SCALE GENOMIC DNA]</scope>
    <source>
        <strain evidence="4 5">G39</strain>
    </source>
</reference>
<dbReference type="Pfam" id="PF00890">
    <property type="entry name" value="FAD_binding_2"/>
    <property type="match status" value="1"/>
</dbReference>
<dbReference type="GO" id="GO:0016491">
    <property type="term" value="F:oxidoreductase activity"/>
    <property type="evidence" value="ECO:0007669"/>
    <property type="project" value="UniProtKB-KW"/>
</dbReference>
<dbReference type="EMBL" id="MPSB01000010">
    <property type="protein sequence ID" value="ONF95554.1"/>
    <property type="molecule type" value="Genomic_DNA"/>
</dbReference>
<dbReference type="Gene3D" id="3.50.50.60">
    <property type="entry name" value="FAD/NAD(P)-binding domain"/>
    <property type="match status" value="1"/>
</dbReference>
<evidence type="ECO:0000313" key="5">
    <source>
        <dbReference type="Proteomes" id="UP000188729"/>
    </source>
</evidence>
<evidence type="ECO:0000256" key="1">
    <source>
        <dbReference type="ARBA" id="ARBA00022630"/>
    </source>
</evidence>
<dbReference type="PANTHER" id="PTHR43422">
    <property type="entry name" value="THIAMINE THIAZOLE SYNTHASE"/>
    <property type="match status" value="1"/>
</dbReference>
<evidence type="ECO:0000313" key="4">
    <source>
        <dbReference type="EMBL" id="ONF95554.1"/>
    </source>
</evidence>
<gene>
    <name evidence="4" type="ORF">SPHI_22210</name>
</gene>
<organism evidence="4 5">
    <name type="scientific">Sphingomonas jeddahensis</name>
    <dbReference type="NCBI Taxonomy" id="1915074"/>
    <lineage>
        <taxon>Bacteria</taxon>
        <taxon>Pseudomonadati</taxon>
        <taxon>Pseudomonadota</taxon>
        <taxon>Alphaproteobacteria</taxon>
        <taxon>Sphingomonadales</taxon>
        <taxon>Sphingomonadaceae</taxon>
        <taxon>Sphingomonas</taxon>
    </lineage>
</organism>
<name>A0A1V2ETU4_9SPHN</name>
<keyword evidence="1" id="KW-0285">Flavoprotein</keyword>
<feature type="domain" description="FAD-dependent oxidoreductase 2 FAD-binding" evidence="3">
    <location>
        <begin position="14"/>
        <end position="207"/>
    </location>
</feature>
<dbReference type="InterPro" id="IPR003953">
    <property type="entry name" value="FAD-dep_OxRdtase_2_FAD-bd"/>
</dbReference>
<evidence type="ECO:0000256" key="2">
    <source>
        <dbReference type="ARBA" id="ARBA00023002"/>
    </source>
</evidence>
<evidence type="ECO:0000259" key="3">
    <source>
        <dbReference type="Pfam" id="PF00890"/>
    </source>
</evidence>
<dbReference type="STRING" id="1915074.SPHI_22210"/>
<dbReference type="SUPFAM" id="SSF51905">
    <property type="entry name" value="FAD/NAD(P)-binding domain"/>
    <property type="match status" value="1"/>
</dbReference>
<accession>A0A1V2ETU4</accession>
<dbReference type="Proteomes" id="UP000188729">
    <property type="component" value="Unassembled WGS sequence"/>
</dbReference>
<comment type="caution">
    <text evidence="4">The sequence shown here is derived from an EMBL/GenBank/DDBJ whole genome shotgun (WGS) entry which is preliminary data.</text>
</comment>
<sequence>MAASSITAMPREEIIVVGAGIAGLCTALRLGGGTRRITVLERDEAPPEGGPDIAFDEWQRRGVSQLRQSHAFLARLRNIIRDEHPDLLADLYAAGCRDITFADMLPPKLRRTYVPLADDSDLTILTSRRTTLELVIRRYVQRMSGVTIRSGVKVRSLLQHSAPDGTIVVTGVVADTADGREEIAADVVVDAGGKAANLIEQLIKSGAPISEAAETAGVLYFTRHYRLCDGQEEPPRSDIPASGDLGYLKFGVFPADNRRFSITLCVPEIENGLRKAVMDGDMFQRICMEMPGLVPWVEPTRSEPVGKVIGMGDLHSRWRSLVHQGKPAVLNFFAIGDGLVRTNPLYGRGCSLAAVSAGVLRRALDGSCNPHLRVLTYDAGIQAEVRPYYDLMLKQDRSAIRRARAALTPAHRPRLKARLAKSFVDDGITVAARSDLRLMRAMMRGFHMLEHPEAWLKKPQNLSKVLGYWARGRRLNANAYAPQPGPGRPELMQRLGLDAAADMLRAA</sequence>
<dbReference type="AlphaFoldDB" id="A0A1V2ETU4"/>
<dbReference type="InterPro" id="IPR036188">
    <property type="entry name" value="FAD/NAD-bd_sf"/>
</dbReference>